<dbReference type="GO" id="GO:0003677">
    <property type="term" value="F:DNA binding"/>
    <property type="evidence" value="ECO:0007669"/>
    <property type="project" value="UniProtKB-UniRule"/>
</dbReference>
<keyword evidence="1" id="KW-0805">Transcription regulation</keyword>
<dbReference type="Pfam" id="PF16925">
    <property type="entry name" value="TetR_C_13"/>
    <property type="match status" value="1"/>
</dbReference>
<keyword evidence="2" id="KW-0238">DNA-binding</keyword>
<evidence type="ECO:0000256" key="2">
    <source>
        <dbReference type="ARBA" id="ARBA00023125"/>
    </source>
</evidence>
<evidence type="ECO:0000313" key="5">
    <source>
        <dbReference type="Proteomes" id="UP000312512"/>
    </source>
</evidence>
<accession>A0A5C4WI92</accession>
<dbReference type="InterPro" id="IPR001647">
    <property type="entry name" value="HTH_TetR"/>
</dbReference>
<dbReference type="InterPro" id="IPR011075">
    <property type="entry name" value="TetR_C"/>
</dbReference>
<dbReference type="PANTHER" id="PTHR47506:SF1">
    <property type="entry name" value="HTH-TYPE TRANSCRIPTIONAL REGULATOR YJDC"/>
    <property type="match status" value="1"/>
</dbReference>
<comment type="caution">
    <text evidence="4">The sequence shown here is derived from an EMBL/GenBank/DDBJ whole genome shotgun (WGS) entry which is preliminary data.</text>
</comment>
<name>A0A5C4WI92_9ACTN</name>
<keyword evidence="5" id="KW-1185">Reference proteome</keyword>
<sequence>MTCCRAQPPWQEEACSIDATLGIYGQYSPVDGLRQVGGHVLTAENLITVLRQVVAEWDRAVHTATVIKQGSLRTVSRPENTQPARRLTPRGAATRARIVAAAVELTYVKGVNATTLDDVRAASNTSKSQLYNHFPDKEELVRAVVAERAAQVLERERGNLQRLKSFRGLVRWRDALVQRNALQNGAYGCALGSLASELADQDDQARATLAESFVEWEGLLAAGLRRMRDSGVLRPDADPEKLATGLMAALQGGYLLAETAHDIKPMEIALDMALDHVKSFLTA</sequence>
<dbReference type="SUPFAM" id="SSF46689">
    <property type="entry name" value="Homeodomain-like"/>
    <property type="match status" value="1"/>
</dbReference>
<dbReference type="Pfam" id="PF00440">
    <property type="entry name" value="TetR_N"/>
    <property type="match status" value="1"/>
</dbReference>
<dbReference type="InterPro" id="IPR036271">
    <property type="entry name" value="Tet_transcr_reg_TetR-rel_C_sf"/>
</dbReference>
<protein>
    <submittedName>
        <fullName evidence="4">TetR family transcriptional regulator</fullName>
    </submittedName>
</protein>
<organism evidence="4 5">
    <name type="scientific">Nonomuraea phyllanthi</name>
    <dbReference type="NCBI Taxonomy" id="2219224"/>
    <lineage>
        <taxon>Bacteria</taxon>
        <taxon>Bacillati</taxon>
        <taxon>Actinomycetota</taxon>
        <taxon>Actinomycetes</taxon>
        <taxon>Streptosporangiales</taxon>
        <taxon>Streptosporangiaceae</taxon>
        <taxon>Nonomuraea</taxon>
    </lineage>
</organism>
<dbReference type="PRINTS" id="PR00455">
    <property type="entry name" value="HTHTETR"/>
</dbReference>
<dbReference type="InterPro" id="IPR009057">
    <property type="entry name" value="Homeodomain-like_sf"/>
</dbReference>
<proteinExistence type="predicted"/>
<dbReference type="Gene3D" id="1.10.357.10">
    <property type="entry name" value="Tetracycline Repressor, domain 2"/>
    <property type="match status" value="1"/>
</dbReference>
<evidence type="ECO:0000313" key="4">
    <source>
        <dbReference type="EMBL" id="KAB8194235.1"/>
    </source>
</evidence>
<dbReference type="PANTHER" id="PTHR47506">
    <property type="entry name" value="TRANSCRIPTIONAL REGULATORY PROTEIN"/>
    <property type="match status" value="1"/>
</dbReference>
<dbReference type="OrthoDB" id="3827407at2"/>
<dbReference type="AlphaFoldDB" id="A0A5C4WI92"/>
<dbReference type="Proteomes" id="UP000312512">
    <property type="component" value="Unassembled WGS sequence"/>
</dbReference>
<dbReference type="EMBL" id="VDLX02000006">
    <property type="protein sequence ID" value="KAB8194235.1"/>
    <property type="molecule type" value="Genomic_DNA"/>
</dbReference>
<dbReference type="PROSITE" id="PS50977">
    <property type="entry name" value="HTH_TETR_2"/>
    <property type="match status" value="1"/>
</dbReference>
<gene>
    <name evidence="4" type="ORF">FH608_018880</name>
</gene>
<dbReference type="SUPFAM" id="SSF48498">
    <property type="entry name" value="Tetracyclin repressor-like, C-terminal domain"/>
    <property type="match status" value="1"/>
</dbReference>
<evidence type="ECO:0000256" key="1">
    <source>
        <dbReference type="ARBA" id="ARBA00023015"/>
    </source>
</evidence>
<reference evidence="4 5" key="1">
    <citation type="submission" date="2019-10" db="EMBL/GenBank/DDBJ databases">
        <title>Nonomuraea sp. nov., isolated from Phyllanthus amarus.</title>
        <authorList>
            <person name="Klykleung N."/>
            <person name="Tanasupawat S."/>
        </authorList>
    </citation>
    <scope>NUCLEOTIDE SEQUENCE [LARGE SCALE GENOMIC DNA]</scope>
    <source>
        <strain evidence="4 5">PA1-10</strain>
    </source>
</reference>
<evidence type="ECO:0000256" key="3">
    <source>
        <dbReference type="ARBA" id="ARBA00023163"/>
    </source>
</evidence>
<keyword evidence="3" id="KW-0804">Transcription</keyword>